<proteinExistence type="predicted"/>
<dbReference type="PANTHER" id="PTHR37417">
    <property type="entry name" value="67 KDA MYOSIN-CROSS-REACTIVE ANTIGEN FAMILY PROTEIN (AFU_ORTHOLOGUE AFUA_5G09970)"/>
    <property type="match status" value="1"/>
</dbReference>
<dbReference type="EMBL" id="KE145354">
    <property type="protein sequence ID" value="EPE35630.1"/>
    <property type="molecule type" value="Genomic_DNA"/>
</dbReference>
<dbReference type="SUPFAM" id="SSF51905">
    <property type="entry name" value="FAD/NAD(P)-binding domain"/>
    <property type="match status" value="1"/>
</dbReference>
<sequence length="544" mass="60295">MDPAKTTAYLVGGGIASLAAAAHLIQDAHVPGNQIHILESGPLPGGSMDGGGNPDTGYVLRGGRMLNFSYLCTYDLLSRIASLTDAEKSVKDELDEFNAVPGNKTDAHARLVGRGIDGPEIVDVSHMGLDAKQRLDLIRVATTSEKHLGEKRIDGCFDAEFFRTNFWYMWDTMFAFQPWHSAVEFKRYLHRFIQEFPRINTLAGVDRTPYNQYDSIILPIETYLKAQGVHFQYDTKVTSISFFPPESHPQMTVSEIHYYAPTHGDHALIHIQKDDLVFLTLGSMTSCSSLGTNSTSPSPLPTPAESLTSPDGTWRLWSSLADPKVNPHHFSKFGNPSNFYSRVSESNWLSFTVTLKNGEFLKRLEGWTGNAAGTGALITFKDSAWLMSIVVPHQPHFLNQAPGTEVFWGYGLFPNKVGEFIGKTMAACTGEEIFTELLHHLDFPLEPTLSTSLTVPCMMPYITSQFLTRKAGDRPDIIPEGSANLALLGQYVEIPRDTVFTVEYSIRGAQIAVSELMGTEMPKEVYLGEHDLVVLLEGMKMLFT</sequence>
<dbReference type="PANTHER" id="PTHR37417:SF2">
    <property type="entry name" value="67 KDA MYOSIN-CROSS-REACTIVE ANTIGEN FAMILY PROTEIN (AFU_ORTHOLOGUE AFUA_5G09970)"/>
    <property type="match status" value="1"/>
</dbReference>
<dbReference type="Pfam" id="PF06100">
    <property type="entry name" value="MCRA"/>
    <property type="match status" value="1"/>
</dbReference>
<dbReference type="KEGG" id="glz:GLAREA_11330"/>
<dbReference type="AlphaFoldDB" id="S3DD20"/>
<dbReference type="InterPro" id="IPR036188">
    <property type="entry name" value="FAD/NAD-bd_sf"/>
</dbReference>
<dbReference type="GO" id="GO:0071949">
    <property type="term" value="F:FAD binding"/>
    <property type="evidence" value="ECO:0007669"/>
    <property type="project" value="InterPro"/>
</dbReference>
<dbReference type="STRING" id="1116229.S3DD20"/>
<organism evidence="1 2">
    <name type="scientific">Glarea lozoyensis (strain ATCC 20868 / MF5171)</name>
    <dbReference type="NCBI Taxonomy" id="1116229"/>
    <lineage>
        <taxon>Eukaryota</taxon>
        <taxon>Fungi</taxon>
        <taxon>Dikarya</taxon>
        <taxon>Ascomycota</taxon>
        <taxon>Pezizomycotina</taxon>
        <taxon>Leotiomycetes</taxon>
        <taxon>Helotiales</taxon>
        <taxon>Helotiaceae</taxon>
        <taxon>Glarea</taxon>
    </lineage>
</organism>
<dbReference type="OMA" id="YENFWEL"/>
<dbReference type="HOGENOM" id="CLU_024043_2_0_1"/>
<keyword evidence="2" id="KW-1185">Reference proteome</keyword>
<name>S3DD20_GLAL2</name>
<dbReference type="Gene3D" id="3.50.50.60">
    <property type="entry name" value="FAD/NAD(P)-binding domain"/>
    <property type="match status" value="3"/>
</dbReference>
<reference evidence="1 2" key="1">
    <citation type="journal article" date="2013" name="BMC Genomics">
        <title>Genomics-driven discovery of the pneumocandin biosynthetic gene cluster in the fungus Glarea lozoyensis.</title>
        <authorList>
            <person name="Chen L."/>
            <person name="Yue Q."/>
            <person name="Zhang X."/>
            <person name="Xiang M."/>
            <person name="Wang C."/>
            <person name="Li S."/>
            <person name="Che Y."/>
            <person name="Ortiz-Lopez F.J."/>
            <person name="Bills G.F."/>
            <person name="Liu X."/>
            <person name="An Z."/>
        </authorList>
    </citation>
    <scope>NUCLEOTIDE SEQUENCE [LARGE SCALE GENOMIC DNA]</scope>
    <source>
        <strain evidence="2">ATCC 20868 / MF5171</strain>
    </source>
</reference>
<gene>
    <name evidence="1" type="ORF">GLAREA_11330</name>
</gene>
<dbReference type="GO" id="GO:0050151">
    <property type="term" value="F:oleate hydratase activity"/>
    <property type="evidence" value="ECO:0007669"/>
    <property type="project" value="InterPro"/>
</dbReference>
<dbReference type="eggNOG" id="ENOG502QRWG">
    <property type="taxonomic scope" value="Eukaryota"/>
</dbReference>
<dbReference type="GeneID" id="19470371"/>
<evidence type="ECO:0000313" key="1">
    <source>
        <dbReference type="EMBL" id="EPE35630.1"/>
    </source>
</evidence>
<protein>
    <submittedName>
        <fullName evidence="1">FAD/NAD(P)-binding protein</fullName>
    </submittedName>
</protein>
<dbReference type="InterPro" id="IPR010354">
    <property type="entry name" value="Oleate_hydratase"/>
</dbReference>
<dbReference type="RefSeq" id="XP_008077709.1">
    <property type="nucleotide sequence ID" value="XM_008079518.1"/>
</dbReference>
<dbReference type="OrthoDB" id="545169at2759"/>
<dbReference type="NCBIfam" id="NF010584">
    <property type="entry name" value="PRK13977.1"/>
    <property type="match status" value="1"/>
</dbReference>
<accession>S3DD20</accession>
<dbReference type="Proteomes" id="UP000016922">
    <property type="component" value="Unassembled WGS sequence"/>
</dbReference>
<evidence type="ECO:0000313" key="2">
    <source>
        <dbReference type="Proteomes" id="UP000016922"/>
    </source>
</evidence>
<dbReference type="GO" id="GO:0006631">
    <property type="term" value="P:fatty acid metabolic process"/>
    <property type="evidence" value="ECO:0007669"/>
    <property type="project" value="InterPro"/>
</dbReference>